<name>A0A9D1A6S4_9FIRM</name>
<evidence type="ECO:0000313" key="2">
    <source>
        <dbReference type="EMBL" id="HIR08944.1"/>
    </source>
</evidence>
<gene>
    <name evidence="2" type="ORF">IAA70_00920</name>
</gene>
<dbReference type="AlphaFoldDB" id="A0A9D1A6S4"/>
<dbReference type="CDD" id="cd03421">
    <property type="entry name" value="SirA_like_N"/>
    <property type="match status" value="1"/>
</dbReference>
<dbReference type="InterPro" id="IPR001455">
    <property type="entry name" value="TusA-like"/>
</dbReference>
<accession>A0A9D1A6S4</accession>
<dbReference type="Gene3D" id="3.30.110.40">
    <property type="entry name" value="TusA-like domain"/>
    <property type="match status" value="1"/>
</dbReference>
<organism evidence="2 3">
    <name type="scientific">Candidatus Avoscillospira stercoripullorum</name>
    <dbReference type="NCBI Taxonomy" id="2840709"/>
    <lineage>
        <taxon>Bacteria</taxon>
        <taxon>Bacillati</taxon>
        <taxon>Bacillota</taxon>
        <taxon>Clostridia</taxon>
        <taxon>Eubacteriales</taxon>
        <taxon>Oscillospiraceae</taxon>
        <taxon>Oscillospiraceae incertae sedis</taxon>
        <taxon>Candidatus Avoscillospira</taxon>
    </lineage>
</organism>
<dbReference type="Proteomes" id="UP000824258">
    <property type="component" value="Unassembled WGS sequence"/>
</dbReference>
<evidence type="ECO:0000313" key="3">
    <source>
        <dbReference type="Proteomes" id="UP000824258"/>
    </source>
</evidence>
<dbReference type="EMBL" id="DVGD01000026">
    <property type="protein sequence ID" value="HIR08944.1"/>
    <property type="molecule type" value="Genomic_DNA"/>
</dbReference>
<evidence type="ECO:0000259" key="1">
    <source>
        <dbReference type="Pfam" id="PF01206"/>
    </source>
</evidence>
<reference evidence="2" key="1">
    <citation type="submission" date="2020-10" db="EMBL/GenBank/DDBJ databases">
        <authorList>
            <person name="Gilroy R."/>
        </authorList>
    </citation>
    <scope>NUCLEOTIDE SEQUENCE</scope>
    <source>
        <strain evidence="2">ChiHjej9B8-7071</strain>
    </source>
</reference>
<dbReference type="Pfam" id="PF01206">
    <property type="entry name" value="TusA"/>
    <property type="match status" value="1"/>
</dbReference>
<dbReference type="SUPFAM" id="SSF64307">
    <property type="entry name" value="SirA-like"/>
    <property type="match status" value="1"/>
</dbReference>
<dbReference type="InterPro" id="IPR036868">
    <property type="entry name" value="TusA-like_sf"/>
</dbReference>
<protein>
    <submittedName>
        <fullName evidence="2">Sulfurtransferase TusA family protein</fullName>
    </submittedName>
</protein>
<feature type="domain" description="UPF0033" evidence="1">
    <location>
        <begin position="2"/>
        <end position="68"/>
    </location>
</feature>
<sequence length="68" mass="7691">MKELDARGLSCPEPVVMIRKAMASKESAYEMVVDNVTARENVTRYAQHQGYQVAVREADGEYHLSMTK</sequence>
<reference evidence="2" key="2">
    <citation type="journal article" date="2021" name="PeerJ">
        <title>Extensive microbial diversity within the chicken gut microbiome revealed by metagenomics and culture.</title>
        <authorList>
            <person name="Gilroy R."/>
            <person name="Ravi A."/>
            <person name="Getino M."/>
            <person name="Pursley I."/>
            <person name="Horton D.L."/>
            <person name="Alikhan N.F."/>
            <person name="Baker D."/>
            <person name="Gharbi K."/>
            <person name="Hall N."/>
            <person name="Watson M."/>
            <person name="Adriaenssens E.M."/>
            <person name="Foster-Nyarko E."/>
            <person name="Jarju S."/>
            <person name="Secka A."/>
            <person name="Antonio M."/>
            <person name="Oren A."/>
            <person name="Chaudhuri R.R."/>
            <person name="La Ragione R."/>
            <person name="Hildebrand F."/>
            <person name="Pallen M.J."/>
        </authorList>
    </citation>
    <scope>NUCLEOTIDE SEQUENCE</scope>
    <source>
        <strain evidence="2">ChiHjej9B8-7071</strain>
    </source>
</reference>
<comment type="caution">
    <text evidence="2">The sequence shown here is derived from an EMBL/GenBank/DDBJ whole genome shotgun (WGS) entry which is preliminary data.</text>
</comment>
<proteinExistence type="predicted"/>